<keyword evidence="2" id="KW-0347">Helicase</keyword>
<dbReference type="InterPro" id="IPR007527">
    <property type="entry name" value="Znf_SWIM"/>
</dbReference>
<sequence length="1124" mass="122782">MEGRTMDVPTWLGWEDSRRLLQELVSGPPTNLDRVTTIASLTETELRRAFDPGAISRGKPYAHAGRVTVREVEDDGRVARGEVRGSGTEAYSTTVRVSEAPAGIRISASCSCPVMIDCKHAVALILAVRSSIEPAETVEDEPDVVPQAAPRPPQIIQPSWKTTLGPLAARGSGTRRVTEWALQIDLTGGGTYGLRMLSARPMRRGARGGWVKSGASWGEVQQAALAGIDSGQAAALGELRAAVQETSYAYGYGSSSNDVDLADLTPHAWAALDKVVASGVTLIGPAKSSVEILPEPVTAGLEIVQDHSGDLHVRATLDDESLSDDWDEGRASLIGQPAHGIASWDAQHPTRLRLARFDHTIADTLRMLLASRRSVNIPPQDAEEFLRDYYPRIARAVDLVSVDPRIPVPEIAPPRLSVTVTHDGLSAELRWGFAYAIDDSTARVPLGAGTEPFRDTRVERELVAQLAPPDVGLALTEVDAAGRTKVVPRVTVGGYQAAVLSQQLLPALEDLGVDVHVIGTPPEYRLSESDPVVHVTLDDGPDRRSDWYDLAVTVTIDGERVPFEQLFAALTAGETHLVLPSGTYLLIDRPELLRLRELIDEARQLTDRRSEQLRVNRYHAGLWDELVNLGTVDRQSASWQKAVGSLQQIGDLGRPEVPEGIDAQLRPYQQDGFAWLCFLADHGLGGILADDMGLGKTLQTLALMVREVERGSGPYLVVAPTSVVANWEREAHRFAPGLKVAAITHSRARRGTELAEAVEGADLVVTSYALFRIENDAYTARSWAGLVLDEAQFVKNHQGKTYQCARRLDAPFKLAITGTPLENSLMDLWSMLSIVAPGLFPDPKRFVEHYQKPIEGGDPQRLALLQRRIRPLMRRRTKEEVASDLPTKTEQVLEVALSPRHARIYQTHLQRERQKVLGLLAEDADGNRFEVLRSLTKLRQLSLDPALVDEEHDDVGSAKIDVLVEHLQEVTAEGHGALVFSQFTSFLSRVRARLDAAGITYSYLDGSTRDRQAAVDAFRAGETSVFLISLKAGGFGLNLVEADYVYVLDPWWNPASEAQAVDRAHRIGQVRPVMVYRLVSADTIEEKVMELKARKAALFDAVMDDGAALSGALSSDDIRGLLGA</sequence>
<dbReference type="EMBL" id="CP026952">
    <property type="protein sequence ID" value="AWB92674.1"/>
    <property type="molecule type" value="Genomic_DNA"/>
</dbReference>
<dbReference type="KEGG" id="aez:C3E78_10940"/>
<evidence type="ECO:0000313" key="2">
    <source>
        <dbReference type="EMBL" id="AWB92674.1"/>
    </source>
</evidence>
<dbReference type="Gene3D" id="3.40.50.300">
    <property type="entry name" value="P-loop containing nucleotide triphosphate hydrolases"/>
    <property type="match status" value="1"/>
</dbReference>
<dbReference type="SUPFAM" id="SSF52540">
    <property type="entry name" value="P-loop containing nucleoside triphosphate hydrolases"/>
    <property type="match status" value="2"/>
</dbReference>
<keyword evidence="3" id="KW-1185">Reference proteome</keyword>
<protein>
    <submittedName>
        <fullName evidence="2">Helicase SNF2</fullName>
    </submittedName>
</protein>
<dbReference type="InterPro" id="IPR000330">
    <property type="entry name" value="SNF2_N"/>
</dbReference>
<dbReference type="InterPro" id="IPR038718">
    <property type="entry name" value="SNF2-like_sf"/>
</dbReference>
<dbReference type="PROSITE" id="PS51194">
    <property type="entry name" value="HELICASE_CTER"/>
    <property type="match status" value="1"/>
</dbReference>
<dbReference type="InterPro" id="IPR027417">
    <property type="entry name" value="P-loop_NTPase"/>
</dbReference>
<accession>A0A5F2EVJ6</accession>
<keyword evidence="2" id="KW-0067">ATP-binding</keyword>
<dbReference type="PROSITE" id="PS50966">
    <property type="entry name" value="ZF_SWIM"/>
    <property type="match status" value="1"/>
</dbReference>
<dbReference type="PANTHER" id="PTHR10799">
    <property type="entry name" value="SNF2/RAD54 HELICASE FAMILY"/>
    <property type="match status" value="1"/>
</dbReference>
<dbReference type="GO" id="GO:0008270">
    <property type="term" value="F:zinc ion binding"/>
    <property type="evidence" value="ECO:0007669"/>
    <property type="project" value="InterPro"/>
</dbReference>
<dbReference type="AlphaFoldDB" id="A0A2S0WN44"/>
<gene>
    <name evidence="2" type="ORF">C3E78_10940</name>
</gene>
<keyword evidence="2" id="KW-0547">Nucleotide-binding</keyword>
<dbReference type="Proteomes" id="UP000244384">
    <property type="component" value="Chromosome"/>
</dbReference>
<proteinExistence type="predicted"/>
<evidence type="ECO:0000313" key="3">
    <source>
        <dbReference type="Proteomes" id="UP000244384"/>
    </source>
</evidence>
<organism evidence="2 3">
    <name type="scientific">Aeromicrobium chenweiae</name>
    <dbReference type="NCBI Taxonomy" id="2079793"/>
    <lineage>
        <taxon>Bacteria</taxon>
        <taxon>Bacillati</taxon>
        <taxon>Actinomycetota</taxon>
        <taxon>Actinomycetes</taxon>
        <taxon>Propionibacteriales</taxon>
        <taxon>Nocardioidaceae</taxon>
        <taxon>Aeromicrobium</taxon>
    </lineage>
</organism>
<dbReference type="Pfam" id="PF00176">
    <property type="entry name" value="SNF2-rel_dom"/>
    <property type="match status" value="1"/>
</dbReference>
<dbReference type="GO" id="GO:0005524">
    <property type="term" value="F:ATP binding"/>
    <property type="evidence" value="ECO:0007669"/>
    <property type="project" value="InterPro"/>
</dbReference>
<dbReference type="SMART" id="SM00490">
    <property type="entry name" value="HELICc"/>
    <property type="match status" value="1"/>
</dbReference>
<dbReference type="Gene3D" id="3.40.50.10810">
    <property type="entry name" value="Tandem AAA-ATPase domain"/>
    <property type="match status" value="1"/>
</dbReference>
<reference evidence="3" key="1">
    <citation type="submission" date="2018-01" db="EMBL/GenBank/DDBJ databases">
        <authorList>
            <person name="Li J."/>
        </authorList>
    </citation>
    <scope>NUCLEOTIDE SEQUENCE [LARGE SCALE GENOMIC DNA]</scope>
    <source>
        <strain evidence="3">592</strain>
    </source>
</reference>
<name>A0A2S0WN44_9ACTN</name>
<dbReference type="GO" id="GO:0016787">
    <property type="term" value="F:hydrolase activity"/>
    <property type="evidence" value="ECO:0007669"/>
    <property type="project" value="UniProtKB-KW"/>
</dbReference>
<dbReference type="Pfam" id="PF04434">
    <property type="entry name" value="SWIM"/>
    <property type="match status" value="1"/>
</dbReference>
<dbReference type="SMART" id="SM00487">
    <property type="entry name" value="DEXDc"/>
    <property type="match status" value="1"/>
</dbReference>
<dbReference type="Pfam" id="PF00271">
    <property type="entry name" value="Helicase_C"/>
    <property type="match status" value="1"/>
</dbReference>
<dbReference type="PROSITE" id="PS51192">
    <property type="entry name" value="HELICASE_ATP_BIND_1"/>
    <property type="match status" value="1"/>
</dbReference>
<keyword evidence="1" id="KW-0378">Hydrolase</keyword>
<dbReference type="CDD" id="cd18793">
    <property type="entry name" value="SF2_C_SNF"/>
    <property type="match status" value="1"/>
</dbReference>
<dbReference type="GO" id="GO:0004386">
    <property type="term" value="F:helicase activity"/>
    <property type="evidence" value="ECO:0007669"/>
    <property type="project" value="UniProtKB-KW"/>
</dbReference>
<evidence type="ECO:0000256" key="1">
    <source>
        <dbReference type="ARBA" id="ARBA00022801"/>
    </source>
</evidence>
<accession>A0A2S0WN44</accession>
<dbReference type="InterPro" id="IPR014001">
    <property type="entry name" value="Helicase_ATP-bd"/>
</dbReference>
<dbReference type="InterPro" id="IPR001650">
    <property type="entry name" value="Helicase_C-like"/>
</dbReference>
<dbReference type="InterPro" id="IPR049730">
    <property type="entry name" value="SNF2/RAD54-like_C"/>
</dbReference>